<dbReference type="GO" id="GO:0000902">
    <property type="term" value="P:cell morphogenesis"/>
    <property type="evidence" value="ECO:0007669"/>
    <property type="project" value="UniProtKB-ARBA"/>
</dbReference>
<proteinExistence type="predicted"/>
<gene>
    <name evidence="8" type="ORF">MCOR_19434</name>
</gene>
<feature type="domain" description="EGF-like" evidence="7">
    <location>
        <begin position="117"/>
        <end position="151"/>
    </location>
</feature>
<keyword evidence="4 6" id="KW-1015">Disulfide bond</keyword>
<dbReference type="OrthoDB" id="6134796at2759"/>
<keyword evidence="9" id="KW-1185">Reference proteome</keyword>
<evidence type="ECO:0000313" key="8">
    <source>
        <dbReference type="EMBL" id="CAC5383716.1"/>
    </source>
</evidence>
<accession>A0A6J8BJB5</accession>
<feature type="disulfide bond" evidence="6">
    <location>
        <begin position="141"/>
        <end position="150"/>
    </location>
</feature>
<dbReference type="Pfam" id="PF00008">
    <property type="entry name" value="EGF"/>
    <property type="match status" value="1"/>
</dbReference>
<keyword evidence="5" id="KW-0325">Glycoprotein</keyword>
<dbReference type="PROSITE" id="PS01186">
    <property type="entry name" value="EGF_2"/>
    <property type="match status" value="1"/>
</dbReference>
<protein>
    <submittedName>
        <fullName evidence="8">CSMD</fullName>
    </submittedName>
</protein>
<feature type="disulfide bond" evidence="6">
    <location>
        <begin position="106"/>
        <end position="115"/>
    </location>
</feature>
<dbReference type="SMART" id="SM00181">
    <property type="entry name" value="EGF"/>
    <property type="match status" value="2"/>
</dbReference>
<keyword evidence="1 6" id="KW-0245">EGF-like domain</keyword>
<evidence type="ECO:0000259" key="7">
    <source>
        <dbReference type="PROSITE" id="PS50026"/>
    </source>
</evidence>
<dbReference type="CDD" id="cd00054">
    <property type="entry name" value="EGF_CA"/>
    <property type="match status" value="1"/>
</dbReference>
<keyword evidence="2" id="KW-0732">Signal</keyword>
<reference evidence="8 9" key="1">
    <citation type="submission" date="2020-06" db="EMBL/GenBank/DDBJ databases">
        <authorList>
            <person name="Li R."/>
            <person name="Bekaert M."/>
        </authorList>
    </citation>
    <scope>NUCLEOTIDE SEQUENCE [LARGE SCALE GENOMIC DNA]</scope>
    <source>
        <strain evidence="9">wild</strain>
    </source>
</reference>
<feature type="domain" description="EGF-like" evidence="7">
    <location>
        <begin position="79"/>
        <end position="116"/>
    </location>
</feature>
<dbReference type="InterPro" id="IPR001881">
    <property type="entry name" value="EGF-like_Ca-bd_dom"/>
</dbReference>
<dbReference type="SMART" id="SM00179">
    <property type="entry name" value="EGF_CA"/>
    <property type="match status" value="1"/>
</dbReference>
<name>A0A6J8BJB5_MYTCO</name>
<dbReference type="GO" id="GO:0005509">
    <property type="term" value="F:calcium ion binding"/>
    <property type="evidence" value="ECO:0007669"/>
    <property type="project" value="InterPro"/>
</dbReference>
<dbReference type="InterPro" id="IPR000742">
    <property type="entry name" value="EGF"/>
</dbReference>
<feature type="disulfide bond" evidence="6">
    <location>
        <begin position="120"/>
        <end position="130"/>
    </location>
</feature>
<organism evidence="8 9">
    <name type="scientific">Mytilus coruscus</name>
    <name type="common">Sea mussel</name>
    <dbReference type="NCBI Taxonomy" id="42192"/>
    <lineage>
        <taxon>Eukaryota</taxon>
        <taxon>Metazoa</taxon>
        <taxon>Spiralia</taxon>
        <taxon>Lophotrochozoa</taxon>
        <taxon>Mollusca</taxon>
        <taxon>Bivalvia</taxon>
        <taxon>Autobranchia</taxon>
        <taxon>Pteriomorphia</taxon>
        <taxon>Mytilida</taxon>
        <taxon>Mytiloidea</taxon>
        <taxon>Mytilidae</taxon>
        <taxon>Mytilinae</taxon>
        <taxon>Mytilus</taxon>
    </lineage>
</organism>
<dbReference type="PANTHER" id="PTHR12916:SF4">
    <property type="entry name" value="UNINFLATABLE, ISOFORM C"/>
    <property type="match status" value="1"/>
</dbReference>
<dbReference type="EMBL" id="CACVKT020003438">
    <property type="protein sequence ID" value="CAC5383716.1"/>
    <property type="molecule type" value="Genomic_DNA"/>
</dbReference>
<comment type="caution">
    <text evidence="6">Lacks conserved residue(s) required for the propagation of feature annotation.</text>
</comment>
<evidence type="ECO:0000256" key="5">
    <source>
        <dbReference type="ARBA" id="ARBA00023180"/>
    </source>
</evidence>
<dbReference type="PRINTS" id="PR00010">
    <property type="entry name" value="EGFBLOOD"/>
</dbReference>
<dbReference type="PROSITE" id="PS50026">
    <property type="entry name" value="EGF_3"/>
    <property type="match status" value="2"/>
</dbReference>
<evidence type="ECO:0000256" key="4">
    <source>
        <dbReference type="ARBA" id="ARBA00023157"/>
    </source>
</evidence>
<evidence type="ECO:0000313" key="9">
    <source>
        <dbReference type="Proteomes" id="UP000507470"/>
    </source>
</evidence>
<dbReference type="PROSITE" id="PS00022">
    <property type="entry name" value="EGF_1"/>
    <property type="match status" value="2"/>
</dbReference>
<dbReference type="GO" id="GO:0005886">
    <property type="term" value="C:plasma membrane"/>
    <property type="evidence" value="ECO:0007669"/>
    <property type="project" value="UniProtKB-ARBA"/>
</dbReference>
<evidence type="ECO:0000256" key="3">
    <source>
        <dbReference type="ARBA" id="ARBA00022737"/>
    </source>
</evidence>
<dbReference type="FunFam" id="2.10.25.10:FF:000230">
    <property type="entry name" value="Delta-like protein"/>
    <property type="match status" value="1"/>
</dbReference>
<dbReference type="GO" id="GO:0048666">
    <property type="term" value="P:neuron development"/>
    <property type="evidence" value="ECO:0007669"/>
    <property type="project" value="UniProtKB-ARBA"/>
</dbReference>
<dbReference type="PANTHER" id="PTHR12916">
    <property type="entry name" value="CYTOCHROME C OXIDASE POLYPEPTIDE VIC-2"/>
    <property type="match status" value="1"/>
</dbReference>
<dbReference type="SUPFAM" id="SSF57196">
    <property type="entry name" value="EGF/Laminin"/>
    <property type="match status" value="2"/>
</dbReference>
<evidence type="ECO:0000256" key="2">
    <source>
        <dbReference type="ARBA" id="ARBA00022729"/>
    </source>
</evidence>
<evidence type="ECO:0000256" key="1">
    <source>
        <dbReference type="ARBA" id="ARBA00022536"/>
    </source>
</evidence>
<dbReference type="Gene3D" id="2.10.25.10">
    <property type="entry name" value="Laminin"/>
    <property type="match status" value="2"/>
</dbReference>
<dbReference type="AlphaFoldDB" id="A0A6J8BJB5"/>
<keyword evidence="3" id="KW-0677">Repeat</keyword>
<dbReference type="GO" id="GO:0042063">
    <property type="term" value="P:gliogenesis"/>
    <property type="evidence" value="ECO:0007669"/>
    <property type="project" value="UniProtKB-ARBA"/>
</dbReference>
<dbReference type="Proteomes" id="UP000507470">
    <property type="component" value="Unassembled WGS sequence"/>
</dbReference>
<evidence type="ECO:0000256" key="6">
    <source>
        <dbReference type="PROSITE-ProRule" id="PRU00076"/>
    </source>
</evidence>
<sequence>MCVRDCLLQHECNAVNYHENKTCELLITEESDMTSNTDDYYYSSITNWTMNPNQCWPNPCINRQMCIIALYGNHICVPVDDFCLINNPCLNGATCRNTVGGVRCVCPGGFSGEICEITPCTVNPCGVGSCAINGNTYQCTCPGHYTGHKCEKISATGNSVQHTVQTPRLWSFNTSFHSIELR</sequence>